<evidence type="ECO:0000313" key="7">
    <source>
        <dbReference type="Proteomes" id="UP000375690"/>
    </source>
</evidence>
<dbReference type="Proteomes" id="UP001219389">
    <property type="component" value="Unassembled WGS sequence"/>
</dbReference>
<dbReference type="RefSeq" id="WP_004311649.1">
    <property type="nucleotide sequence ID" value="NZ_CAAKNR010000159.1"/>
</dbReference>
<dbReference type="PANTHER" id="PTHR47163:SF2">
    <property type="entry name" value="SI:DKEY-17M8.2"/>
    <property type="match status" value="1"/>
</dbReference>
<dbReference type="Pfam" id="PF12762">
    <property type="entry name" value="DDE_Tnp_IS1595"/>
    <property type="match status" value="1"/>
</dbReference>
<dbReference type="EMBL" id="VWFO01000048">
    <property type="protein sequence ID" value="KAA4661147.1"/>
    <property type="molecule type" value="Genomic_DNA"/>
</dbReference>
<dbReference type="InterPro" id="IPR024442">
    <property type="entry name" value="Transposase_Zn_ribbon"/>
</dbReference>
<dbReference type="EMBL" id="VWFC01000020">
    <property type="protein sequence ID" value="KAB1324706.1"/>
    <property type="molecule type" value="Genomic_DNA"/>
</dbReference>
<proteinExistence type="predicted"/>
<evidence type="ECO:0000259" key="1">
    <source>
        <dbReference type="SMART" id="SM01126"/>
    </source>
</evidence>
<comment type="caution">
    <text evidence="2">The sequence shown here is derived from an EMBL/GenBank/DDBJ whole genome shotgun (WGS) entry which is preliminary data.</text>
</comment>
<evidence type="ECO:0000313" key="3">
    <source>
        <dbReference type="EMBL" id="KAA4661147.1"/>
    </source>
</evidence>
<dbReference type="NCBIfam" id="NF033547">
    <property type="entry name" value="transpos_IS1595"/>
    <property type="match status" value="1"/>
</dbReference>
<accession>A0A139L2F5</accession>
<dbReference type="InterPro" id="IPR053164">
    <property type="entry name" value="IS1016-like_transposase"/>
</dbReference>
<evidence type="ECO:0000313" key="8">
    <source>
        <dbReference type="Proteomes" id="UP000435985"/>
    </source>
</evidence>
<dbReference type="Proteomes" id="UP000365824">
    <property type="component" value="Unassembled WGS sequence"/>
</dbReference>
<evidence type="ECO:0000313" key="4">
    <source>
        <dbReference type="EMBL" id="KAB1324706.1"/>
    </source>
</evidence>
<gene>
    <name evidence="4" type="ORF">F3B53_16590</name>
    <name evidence="3" type="ORF">F3B98_23990</name>
    <name evidence="2" type="ORF">F3F25_23560</name>
    <name evidence="5" type="ORF">PO382_17130</name>
</gene>
<name>A0A139L2F5_BACOV</name>
<dbReference type="EMBL" id="VWLB01000051">
    <property type="protein sequence ID" value="KAA3923713.1"/>
    <property type="molecule type" value="Genomic_DNA"/>
</dbReference>
<dbReference type="PANTHER" id="PTHR47163">
    <property type="entry name" value="DDE_TNP_IS1595 DOMAIN-CONTAINING PROTEIN"/>
    <property type="match status" value="1"/>
</dbReference>
<dbReference type="Proteomes" id="UP000435985">
    <property type="component" value="Unassembled WGS sequence"/>
</dbReference>
<dbReference type="SMART" id="SM01126">
    <property type="entry name" value="DDE_Tnp_IS1595"/>
    <property type="match status" value="1"/>
</dbReference>
<reference evidence="5" key="2">
    <citation type="submission" date="2022-10" db="EMBL/GenBank/DDBJ databases">
        <title>Human gut microbiome strain richness.</title>
        <authorList>
            <person name="Chen-Liaw A."/>
        </authorList>
    </citation>
    <scope>NUCLEOTIDE SEQUENCE</scope>
    <source>
        <strain evidence="5">BSD2780120875st1_E1_BSD2780120875_150330</strain>
    </source>
</reference>
<dbReference type="Pfam" id="PF12760">
    <property type="entry name" value="Zn_ribbon_IS1595"/>
    <property type="match status" value="1"/>
</dbReference>
<reference evidence="6 7" key="1">
    <citation type="journal article" date="2019" name="Nat. Med.">
        <title>A library of human gut bacterial isolates paired with longitudinal multiomics data enables mechanistic microbiome research.</title>
        <authorList>
            <person name="Poyet M."/>
            <person name="Groussin M."/>
            <person name="Gibbons S.M."/>
            <person name="Avila-Pacheco J."/>
            <person name="Jiang X."/>
            <person name="Kearney S.M."/>
            <person name="Perrotta A.R."/>
            <person name="Berdy B."/>
            <person name="Zhao S."/>
            <person name="Lieberman T.D."/>
            <person name="Swanson P.K."/>
            <person name="Smith M."/>
            <person name="Roesemann S."/>
            <person name="Alexander J.E."/>
            <person name="Rich S.A."/>
            <person name="Livny J."/>
            <person name="Vlamakis H."/>
            <person name="Clish C."/>
            <person name="Bullock K."/>
            <person name="Deik A."/>
            <person name="Scott J."/>
            <person name="Pierce K.A."/>
            <person name="Xavier R.J."/>
            <person name="Alm E.J."/>
        </authorList>
    </citation>
    <scope>NUCLEOTIDE SEQUENCE [LARGE SCALE GENOMIC DNA]</scope>
    <source>
        <strain evidence="3 8">BIOML-A14</strain>
        <strain evidence="2 6">BIOML-A160</strain>
        <strain evidence="4 7">BIOML-A2</strain>
    </source>
</reference>
<evidence type="ECO:0000313" key="5">
    <source>
        <dbReference type="EMBL" id="MDC2743945.1"/>
    </source>
</evidence>
<dbReference type="InterPro" id="IPR024445">
    <property type="entry name" value="Tnp_ISXO2-like"/>
</dbReference>
<sequence length="308" mass="36278">MREIKSLIELMSTLHDKNSCREFLEQYRWQGVPVCPHCKHKSEHHYKLKNKGEFDGLYKCRHCKKRFTVTVGTMFEGSKIPLEKWFYAIYIFLSHKKGISSLQLSRDINVTQKTAWFMLTKIRHNMYKDEIEKFRGIVQMDETYVGGKNKNKWNKGTQGRSLKEKTPVVGVLTEDRVYPVVTYDASQKTLHLLVFGLIEEGSTLVTDGWAGYNGLSHLYTRVIIEHSKGLYAKDGFHTNGIEGFWSHLKRGIKGIYHVVSPKYLQMYCNEFAYRYNTRTLTDMQRFMEFMPKINKRLKHANLKYNIYN</sequence>
<organism evidence="2 6">
    <name type="scientific">Bacteroides ovatus</name>
    <dbReference type="NCBI Taxonomy" id="28116"/>
    <lineage>
        <taxon>Bacteria</taxon>
        <taxon>Pseudomonadati</taxon>
        <taxon>Bacteroidota</taxon>
        <taxon>Bacteroidia</taxon>
        <taxon>Bacteroidales</taxon>
        <taxon>Bacteroidaceae</taxon>
        <taxon>Bacteroides</taxon>
    </lineage>
</organism>
<evidence type="ECO:0000313" key="6">
    <source>
        <dbReference type="Proteomes" id="UP000365824"/>
    </source>
</evidence>
<protein>
    <submittedName>
        <fullName evidence="2">IS1595 family transposase</fullName>
    </submittedName>
</protein>
<dbReference type="AlphaFoldDB" id="A0A139L2F5"/>
<dbReference type="EMBL" id="JAQNZF010000025">
    <property type="protein sequence ID" value="MDC2743945.1"/>
    <property type="molecule type" value="Genomic_DNA"/>
</dbReference>
<feature type="domain" description="ISXO2-like transposase" evidence="1">
    <location>
        <begin position="133"/>
        <end position="276"/>
    </location>
</feature>
<dbReference type="Proteomes" id="UP000375690">
    <property type="component" value="Unassembled WGS sequence"/>
</dbReference>
<evidence type="ECO:0000313" key="2">
    <source>
        <dbReference type="EMBL" id="KAA3923713.1"/>
    </source>
</evidence>